<keyword evidence="1" id="KW-0812">Transmembrane</keyword>
<reference evidence="3" key="1">
    <citation type="journal article" date="2015" name="Nat. Genet.">
        <title>The genome and transcriptome of the zoonotic hookworm Ancylostoma ceylanicum identify infection-specific gene families.</title>
        <authorList>
            <person name="Schwarz E.M."/>
            <person name="Hu Y."/>
            <person name="Antoshechkin I."/>
            <person name="Miller M.M."/>
            <person name="Sternberg P.W."/>
            <person name="Aroian R.V."/>
        </authorList>
    </citation>
    <scope>NUCLEOTIDE SEQUENCE</scope>
    <source>
        <strain evidence="3">HY135</strain>
    </source>
</reference>
<protein>
    <recommendedName>
        <fullName evidence="4">SCP domain-containing protein</fullName>
    </recommendedName>
</protein>
<keyword evidence="3" id="KW-1185">Reference proteome</keyword>
<name>A0A016WNA1_9BILA</name>
<sequence length="181" mass="19841">MSLLIDTKGKQFCHIHAVMNTILHIFVVSIVPLALCQHYEEVPYCKNGGKALEEDVISHTINAMNKNVRYSLQKGNQLNGPTTNGPKFLPKAKKLDDVKWSCDMEQEAMKLLGDKCLETAPATPPGKTGLFFKFDGMEDLSYVTAISAWLEEIDKTPLSDAATSGAAVTYQGDPNTANFTS</sequence>
<evidence type="ECO:0008006" key="4">
    <source>
        <dbReference type="Google" id="ProtNLM"/>
    </source>
</evidence>
<gene>
    <name evidence="2" type="primary">Acey_s0610.g629</name>
    <name evidence="2" type="ORF">Y032_0610g629</name>
</gene>
<evidence type="ECO:0000256" key="1">
    <source>
        <dbReference type="SAM" id="Phobius"/>
    </source>
</evidence>
<dbReference type="Gene3D" id="3.40.33.10">
    <property type="entry name" value="CAP"/>
    <property type="match status" value="1"/>
</dbReference>
<comment type="caution">
    <text evidence="2">The sequence shown here is derived from an EMBL/GenBank/DDBJ whole genome shotgun (WGS) entry which is preliminary data.</text>
</comment>
<dbReference type="OrthoDB" id="5802004at2759"/>
<keyword evidence="1" id="KW-1133">Transmembrane helix</keyword>
<dbReference type="InterPro" id="IPR035940">
    <property type="entry name" value="CAP_sf"/>
</dbReference>
<dbReference type="Proteomes" id="UP000024635">
    <property type="component" value="Unassembled WGS sequence"/>
</dbReference>
<proteinExistence type="predicted"/>
<accession>A0A016WNA1</accession>
<dbReference type="AlphaFoldDB" id="A0A016WNA1"/>
<feature type="transmembrane region" description="Helical" evidence="1">
    <location>
        <begin position="12"/>
        <end position="35"/>
    </location>
</feature>
<evidence type="ECO:0000313" key="2">
    <source>
        <dbReference type="EMBL" id="EYC40498.1"/>
    </source>
</evidence>
<evidence type="ECO:0000313" key="3">
    <source>
        <dbReference type="Proteomes" id="UP000024635"/>
    </source>
</evidence>
<dbReference type="EMBL" id="JARK01000210">
    <property type="protein sequence ID" value="EYC40498.1"/>
    <property type="molecule type" value="Genomic_DNA"/>
</dbReference>
<dbReference type="SUPFAM" id="SSF55797">
    <property type="entry name" value="PR-1-like"/>
    <property type="match status" value="1"/>
</dbReference>
<organism evidence="2 3">
    <name type="scientific">Ancylostoma ceylanicum</name>
    <dbReference type="NCBI Taxonomy" id="53326"/>
    <lineage>
        <taxon>Eukaryota</taxon>
        <taxon>Metazoa</taxon>
        <taxon>Ecdysozoa</taxon>
        <taxon>Nematoda</taxon>
        <taxon>Chromadorea</taxon>
        <taxon>Rhabditida</taxon>
        <taxon>Rhabditina</taxon>
        <taxon>Rhabditomorpha</taxon>
        <taxon>Strongyloidea</taxon>
        <taxon>Ancylostomatidae</taxon>
        <taxon>Ancylostomatinae</taxon>
        <taxon>Ancylostoma</taxon>
    </lineage>
</organism>
<keyword evidence="1" id="KW-0472">Membrane</keyword>